<keyword evidence="2" id="KW-1185">Reference proteome</keyword>
<evidence type="ECO:0000313" key="2">
    <source>
        <dbReference type="Proteomes" id="UP000789359"/>
    </source>
</evidence>
<proteinExistence type="predicted"/>
<dbReference type="RefSeq" id="WP_230055977.1">
    <property type="nucleotide sequence ID" value="NZ_CAJHOE010000001.1"/>
</dbReference>
<name>A0ABN7K1C1_9BACT</name>
<comment type="caution">
    <text evidence="1">The sequence shown here is derived from an EMBL/GenBank/DDBJ whole genome shotgun (WGS) entry which is preliminary data.</text>
</comment>
<protein>
    <submittedName>
        <fullName evidence="1">Uncharacterized protein</fullName>
    </submittedName>
</protein>
<organism evidence="1 2">
    <name type="scientific">Campylobacter suis</name>
    <dbReference type="NCBI Taxonomy" id="2790657"/>
    <lineage>
        <taxon>Bacteria</taxon>
        <taxon>Pseudomonadati</taxon>
        <taxon>Campylobacterota</taxon>
        <taxon>Epsilonproteobacteria</taxon>
        <taxon>Campylobacterales</taxon>
        <taxon>Campylobacteraceae</taxon>
        <taxon>Campylobacter</taxon>
    </lineage>
</organism>
<dbReference type="EMBL" id="CAJHOE010000001">
    <property type="protein sequence ID" value="CAD7286337.1"/>
    <property type="molecule type" value="Genomic_DNA"/>
</dbReference>
<gene>
    <name evidence="1" type="ORF">LMG8286_00168</name>
</gene>
<dbReference type="Proteomes" id="UP000789359">
    <property type="component" value="Unassembled WGS sequence"/>
</dbReference>
<evidence type="ECO:0000313" key="1">
    <source>
        <dbReference type="EMBL" id="CAD7286337.1"/>
    </source>
</evidence>
<reference evidence="1 2" key="1">
    <citation type="submission" date="2020-11" db="EMBL/GenBank/DDBJ databases">
        <authorList>
            <person name="Peeters C."/>
        </authorList>
    </citation>
    <scope>NUCLEOTIDE SEQUENCE [LARGE SCALE GENOMIC DNA]</scope>
    <source>
        <strain evidence="1 2">LMG 8286</strain>
    </source>
</reference>
<accession>A0ABN7K1C1</accession>
<sequence>MGYENFKHQDLRALKIVENAKKFGIETLQNEALVSQFLKAPKLHLSDDERANIEEIFMNLMQIEQDVQLSK</sequence>